<feature type="coiled-coil region" evidence="1">
    <location>
        <begin position="38"/>
        <end position="79"/>
    </location>
</feature>
<keyword evidence="2" id="KW-0812">Transmembrane</keyword>
<sequence length="129" mass="15117">MDKIITKIINKVTPYLTYLSFFVGFLLFVSIVRNIQKINSAGLIVKQEEEKLAKIEEENKELEKRLSQAKDEYNIEKQIRDKLGLAKEGEIVVILPPPEVLRKFAPEDREEEEVLPDPNWKKWARLFGF</sequence>
<keyword evidence="2" id="KW-1133">Transmembrane helix</keyword>
<dbReference type="AlphaFoldDB" id="A0A1F7XVC4"/>
<protein>
    <recommendedName>
        <fullName evidence="5">Cell division protein FtsL</fullName>
    </recommendedName>
</protein>
<accession>A0A1F7XVC4</accession>
<dbReference type="Proteomes" id="UP000176741">
    <property type="component" value="Unassembled WGS sequence"/>
</dbReference>
<proteinExistence type="predicted"/>
<dbReference type="InterPro" id="IPR007060">
    <property type="entry name" value="FtsL/DivIC"/>
</dbReference>
<name>A0A1F7XVC4_9BACT</name>
<keyword evidence="2" id="KW-0472">Membrane</keyword>
<keyword evidence="1" id="KW-0175">Coiled coil</keyword>
<comment type="caution">
    <text evidence="3">The sequence shown here is derived from an EMBL/GenBank/DDBJ whole genome shotgun (WGS) entry which is preliminary data.</text>
</comment>
<dbReference type="Pfam" id="PF04977">
    <property type="entry name" value="DivIC"/>
    <property type="match status" value="1"/>
</dbReference>
<gene>
    <name evidence="3" type="ORF">A2771_03220</name>
</gene>
<feature type="transmembrane region" description="Helical" evidence="2">
    <location>
        <begin position="12"/>
        <end position="32"/>
    </location>
</feature>
<evidence type="ECO:0000313" key="3">
    <source>
        <dbReference type="EMBL" id="OGM18997.1"/>
    </source>
</evidence>
<reference evidence="3 4" key="1">
    <citation type="journal article" date="2016" name="Nat. Commun.">
        <title>Thousands of microbial genomes shed light on interconnected biogeochemical processes in an aquifer system.</title>
        <authorList>
            <person name="Anantharaman K."/>
            <person name="Brown C.T."/>
            <person name="Hug L.A."/>
            <person name="Sharon I."/>
            <person name="Castelle C.J."/>
            <person name="Probst A.J."/>
            <person name="Thomas B.C."/>
            <person name="Singh A."/>
            <person name="Wilkins M.J."/>
            <person name="Karaoz U."/>
            <person name="Brodie E.L."/>
            <person name="Williams K.H."/>
            <person name="Hubbard S.S."/>
            <person name="Banfield J.F."/>
        </authorList>
    </citation>
    <scope>NUCLEOTIDE SEQUENCE [LARGE SCALE GENOMIC DNA]</scope>
</reference>
<dbReference type="EMBL" id="MGGD01000083">
    <property type="protein sequence ID" value="OGM18997.1"/>
    <property type="molecule type" value="Genomic_DNA"/>
</dbReference>
<evidence type="ECO:0000256" key="1">
    <source>
        <dbReference type="SAM" id="Coils"/>
    </source>
</evidence>
<evidence type="ECO:0000313" key="4">
    <source>
        <dbReference type="Proteomes" id="UP000176741"/>
    </source>
</evidence>
<organism evidence="3 4">
    <name type="scientific">Candidatus Woesebacteria bacterium RIFCSPHIGHO2_01_FULL_38_26b</name>
    <dbReference type="NCBI Taxonomy" id="1802491"/>
    <lineage>
        <taxon>Bacteria</taxon>
        <taxon>Candidatus Woeseibacteriota</taxon>
    </lineage>
</organism>
<evidence type="ECO:0000256" key="2">
    <source>
        <dbReference type="SAM" id="Phobius"/>
    </source>
</evidence>
<evidence type="ECO:0008006" key="5">
    <source>
        <dbReference type="Google" id="ProtNLM"/>
    </source>
</evidence>